<evidence type="ECO:0008006" key="3">
    <source>
        <dbReference type="Google" id="ProtNLM"/>
    </source>
</evidence>
<dbReference type="AlphaFoldDB" id="A0A9D2JCR9"/>
<evidence type="ECO:0000313" key="2">
    <source>
        <dbReference type="Proteomes" id="UP000824062"/>
    </source>
</evidence>
<dbReference type="Proteomes" id="UP000824062">
    <property type="component" value="Unassembled WGS sequence"/>
</dbReference>
<organism evidence="1 2">
    <name type="scientific">Candidatus Olsenella pullistercoris</name>
    <dbReference type="NCBI Taxonomy" id="2838712"/>
    <lineage>
        <taxon>Bacteria</taxon>
        <taxon>Bacillati</taxon>
        <taxon>Actinomycetota</taxon>
        <taxon>Coriobacteriia</taxon>
        <taxon>Coriobacteriales</taxon>
        <taxon>Atopobiaceae</taxon>
        <taxon>Olsenella</taxon>
    </lineage>
</organism>
<gene>
    <name evidence="1" type="ORF">IAA19_00995</name>
</gene>
<reference evidence="1" key="2">
    <citation type="submission" date="2021-04" db="EMBL/GenBank/DDBJ databases">
        <authorList>
            <person name="Gilroy R."/>
        </authorList>
    </citation>
    <scope>NUCLEOTIDE SEQUENCE</scope>
    <source>
        <strain evidence="1">ChiHjej12B11-14209</strain>
    </source>
</reference>
<proteinExistence type="predicted"/>
<sequence length="197" mass="21240">MEDYNLAPGELVVMQEQPVKLGNDADGETLDELVLTNQNLILVASASQGLFKKARMLKRCPLAKIQRQNDVPQAFATKYRSSYCLQVAFRDETIMLSFPTNPRRLAERWARAIALAADGDLPGIGAEEDLPPEITNVVDGARDLVGSLFGGGRKPKGAAQADRPANVTKKCVGCRAPLSGRAGSTVTCSYCDTTQTL</sequence>
<reference evidence="1" key="1">
    <citation type="journal article" date="2021" name="PeerJ">
        <title>Extensive microbial diversity within the chicken gut microbiome revealed by metagenomics and culture.</title>
        <authorList>
            <person name="Gilroy R."/>
            <person name="Ravi A."/>
            <person name="Getino M."/>
            <person name="Pursley I."/>
            <person name="Horton D.L."/>
            <person name="Alikhan N.F."/>
            <person name="Baker D."/>
            <person name="Gharbi K."/>
            <person name="Hall N."/>
            <person name="Watson M."/>
            <person name="Adriaenssens E.M."/>
            <person name="Foster-Nyarko E."/>
            <person name="Jarju S."/>
            <person name="Secka A."/>
            <person name="Antonio M."/>
            <person name="Oren A."/>
            <person name="Chaudhuri R.R."/>
            <person name="La Ragione R."/>
            <person name="Hildebrand F."/>
            <person name="Pallen M.J."/>
        </authorList>
    </citation>
    <scope>NUCLEOTIDE SEQUENCE</scope>
    <source>
        <strain evidence="1">ChiHjej12B11-14209</strain>
    </source>
</reference>
<accession>A0A9D2JCR9</accession>
<name>A0A9D2JCR9_9ACTN</name>
<evidence type="ECO:0000313" key="1">
    <source>
        <dbReference type="EMBL" id="HIZ45590.1"/>
    </source>
</evidence>
<dbReference type="EMBL" id="DXBM01000011">
    <property type="protein sequence ID" value="HIZ45590.1"/>
    <property type="molecule type" value="Genomic_DNA"/>
</dbReference>
<protein>
    <recommendedName>
        <fullName evidence="3">PH domain-containing protein</fullName>
    </recommendedName>
</protein>
<comment type="caution">
    <text evidence="1">The sequence shown here is derived from an EMBL/GenBank/DDBJ whole genome shotgun (WGS) entry which is preliminary data.</text>
</comment>